<keyword evidence="2" id="KW-1185">Reference proteome</keyword>
<dbReference type="EMBL" id="CM045758">
    <property type="protein sequence ID" value="KAI8032861.1"/>
    <property type="molecule type" value="Genomic_DNA"/>
</dbReference>
<evidence type="ECO:0000313" key="1">
    <source>
        <dbReference type="EMBL" id="KAI8032861.1"/>
    </source>
</evidence>
<reference evidence="1 2" key="1">
    <citation type="journal article" date="2022" name="Plant J.">
        <title>Chromosome-level genome of Camellia lanceoleosa provides a valuable resource for understanding genome evolution and self-incompatibility.</title>
        <authorList>
            <person name="Gong W."/>
            <person name="Xiao S."/>
            <person name="Wang L."/>
            <person name="Liao Z."/>
            <person name="Chang Y."/>
            <person name="Mo W."/>
            <person name="Hu G."/>
            <person name="Li W."/>
            <person name="Zhao G."/>
            <person name="Zhu H."/>
            <person name="Hu X."/>
            <person name="Ji K."/>
            <person name="Xiang X."/>
            <person name="Song Q."/>
            <person name="Yuan D."/>
            <person name="Jin S."/>
            <person name="Zhang L."/>
        </authorList>
    </citation>
    <scope>NUCLEOTIDE SEQUENCE [LARGE SCALE GENOMIC DNA]</scope>
    <source>
        <strain evidence="1">SQ_2022a</strain>
    </source>
</reference>
<name>A0ACC0J6U2_9ERIC</name>
<gene>
    <name evidence="1" type="ORF">LOK49_LG01G00196</name>
</gene>
<proteinExistence type="predicted"/>
<comment type="caution">
    <text evidence="1">The sequence shown here is derived from an EMBL/GenBank/DDBJ whole genome shotgun (WGS) entry which is preliminary data.</text>
</comment>
<accession>A0ACC0J6U2</accession>
<organism evidence="1 2">
    <name type="scientific">Camellia lanceoleosa</name>
    <dbReference type="NCBI Taxonomy" id="1840588"/>
    <lineage>
        <taxon>Eukaryota</taxon>
        <taxon>Viridiplantae</taxon>
        <taxon>Streptophyta</taxon>
        <taxon>Embryophyta</taxon>
        <taxon>Tracheophyta</taxon>
        <taxon>Spermatophyta</taxon>
        <taxon>Magnoliopsida</taxon>
        <taxon>eudicotyledons</taxon>
        <taxon>Gunneridae</taxon>
        <taxon>Pentapetalae</taxon>
        <taxon>asterids</taxon>
        <taxon>Ericales</taxon>
        <taxon>Theaceae</taxon>
        <taxon>Camellia</taxon>
    </lineage>
</organism>
<sequence length="163" mass="18325">MIILSTPRTLAYDQEDTPNSLEFEALGCDSPPDERFSRNDMQLRHEIGFDFRVRKMSKSSDCCQCSNSSGSTYAAQADQDKAIKRFLVRNIVEQAAVRDVEEACPFDSIINEKGYWFAFVLYSVKRLSETNADDSSQGTGGDGFTLCQILRVAKLKYVSKSPH</sequence>
<evidence type="ECO:0000313" key="2">
    <source>
        <dbReference type="Proteomes" id="UP001060215"/>
    </source>
</evidence>
<dbReference type="Proteomes" id="UP001060215">
    <property type="component" value="Chromosome 1"/>
</dbReference>
<protein>
    <submittedName>
        <fullName evidence="1">Retinoblastoma-related protein</fullName>
    </submittedName>
</protein>